<feature type="transmembrane region" description="Helical" evidence="4">
    <location>
        <begin position="161"/>
        <end position="183"/>
    </location>
</feature>
<dbReference type="SUPFAM" id="SSF103473">
    <property type="entry name" value="MFS general substrate transporter"/>
    <property type="match status" value="1"/>
</dbReference>
<feature type="transmembrane region" description="Helical" evidence="4">
    <location>
        <begin position="269"/>
        <end position="288"/>
    </location>
</feature>
<accession>A0ABV2D1J9</accession>
<feature type="transmembrane region" description="Helical" evidence="4">
    <location>
        <begin position="327"/>
        <end position="347"/>
    </location>
</feature>
<keyword evidence="1 4" id="KW-0812">Transmembrane</keyword>
<dbReference type="InterPro" id="IPR036259">
    <property type="entry name" value="MFS_trans_sf"/>
</dbReference>
<protein>
    <submittedName>
        <fullName evidence="6">MFS transporter</fullName>
    </submittedName>
</protein>
<dbReference type="PROSITE" id="PS50850">
    <property type="entry name" value="MFS"/>
    <property type="match status" value="1"/>
</dbReference>
<evidence type="ECO:0000313" key="6">
    <source>
        <dbReference type="EMBL" id="MET1755746.1"/>
    </source>
</evidence>
<dbReference type="Gene3D" id="1.20.1250.20">
    <property type="entry name" value="MFS general substrate transporter like domains"/>
    <property type="match status" value="2"/>
</dbReference>
<comment type="caution">
    <text evidence="6">The sequence shown here is derived from an EMBL/GenBank/DDBJ whole genome shotgun (WGS) entry which is preliminary data.</text>
</comment>
<organism evidence="6 7">
    <name type="scientific">Novosphingobium kalidii</name>
    <dbReference type="NCBI Taxonomy" id="3230299"/>
    <lineage>
        <taxon>Bacteria</taxon>
        <taxon>Pseudomonadati</taxon>
        <taxon>Pseudomonadota</taxon>
        <taxon>Alphaproteobacteria</taxon>
        <taxon>Sphingomonadales</taxon>
        <taxon>Sphingomonadaceae</taxon>
        <taxon>Novosphingobium</taxon>
    </lineage>
</organism>
<dbReference type="Pfam" id="PF07690">
    <property type="entry name" value="MFS_1"/>
    <property type="match status" value="1"/>
</dbReference>
<feature type="domain" description="Major facilitator superfamily (MFS) profile" evidence="5">
    <location>
        <begin position="8"/>
        <end position="383"/>
    </location>
</feature>
<dbReference type="Proteomes" id="UP001548713">
    <property type="component" value="Unassembled WGS sequence"/>
</dbReference>
<proteinExistence type="predicted"/>
<feature type="transmembrane region" description="Helical" evidence="4">
    <location>
        <begin position="100"/>
        <end position="122"/>
    </location>
</feature>
<dbReference type="PANTHER" id="PTHR23523">
    <property type="match status" value="1"/>
</dbReference>
<name>A0ABV2D1J9_9SPHN</name>
<feature type="transmembrane region" description="Helical" evidence="4">
    <location>
        <begin position="134"/>
        <end position="155"/>
    </location>
</feature>
<feature type="transmembrane region" description="Helical" evidence="4">
    <location>
        <begin position="245"/>
        <end position="262"/>
    </location>
</feature>
<keyword evidence="2 4" id="KW-1133">Transmembrane helix</keyword>
<feature type="transmembrane region" description="Helical" evidence="4">
    <location>
        <begin position="204"/>
        <end position="225"/>
    </location>
</feature>
<evidence type="ECO:0000256" key="3">
    <source>
        <dbReference type="ARBA" id="ARBA00023136"/>
    </source>
</evidence>
<keyword evidence="7" id="KW-1185">Reference proteome</keyword>
<evidence type="ECO:0000256" key="1">
    <source>
        <dbReference type="ARBA" id="ARBA00022692"/>
    </source>
</evidence>
<dbReference type="InterPro" id="IPR020846">
    <property type="entry name" value="MFS_dom"/>
</dbReference>
<dbReference type="RefSeq" id="WP_353984187.1">
    <property type="nucleotide sequence ID" value="NZ_JBEWLY010000013.1"/>
</dbReference>
<dbReference type="InterPro" id="IPR011701">
    <property type="entry name" value="MFS"/>
</dbReference>
<feature type="transmembrane region" description="Helical" evidence="4">
    <location>
        <begin position="294"/>
        <end position="315"/>
    </location>
</feature>
<feature type="transmembrane region" description="Helical" evidence="4">
    <location>
        <begin position="76"/>
        <end position="94"/>
    </location>
</feature>
<dbReference type="PANTHER" id="PTHR23523:SF1">
    <property type="entry name" value="CYANATE TRANSPORT PROTEIN CYNX"/>
    <property type="match status" value="1"/>
</dbReference>
<dbReference type="EMBL" id="JBEWLY010000013">
    <property type="protein sequence ID" value="MET1755746.1"/>
    <property type="molecule type" value="Genomic_DNA"/>
</dbReference>
<evidence type="ECO:0000256" key="2">
    <source>
        <dbReference type="ARBA" id="ARBA00022989"/>
    </source>
</evidence>
<dbReference type="InterPro" id="IPR052524">
    <property type="entry name" value="MFS_Cyanate_Porter"/>
</dbReference>
<gene>
    <name evidence="6" type="ORF">ABVV53_09785</name>
</gene>
<keyword evidence="3 4" id="KW-0472">Membrane</keyword>
<sequence length="385" mass="39903">MSRPSGRLLFAALIVLVGVNLRPSLASIGPLLDQIQRDTGLDDTSASLLTSLPVLLMGLCLLGTGWVHAVLGRRGGVAAGLTALVFAGLTRWLWPTAPALLASAVVGGVGIAVVQALMPATIRHRADAQTATLMGFYSTAIMGGAALASFAAPRIALAHGWAAATGMWALPAIIGLVIWWLATDSMDEVSPAKQVSSVSRSRRSWLLLSFFGLSTGAYTLVLAWLPPYYTGLGWPAKDAGTLLSALTLAEVAAGIGVAMAVGRFSDRRPIILLAIGALIAGLLCLSLAPLPLAWFAALLCGLGIGALFPLGLIVAMDHGRDAAEAGWIAGFVQGGGYVLAALLPMIAGVLRQHFSDLTPAWWLMAALCLILALMVVQLRPGAHLT</sequence>
<feature type="transmembrane region" description="Helical" evidence="4">
    <location>
        <begin position="359"/>
        <end position="378"/>
    </location>
</feature>
<feature type="transmembrane region" description="Helical" evidence="4">
    <location>
        <begin position="50"/>
        <end position="69"/>
    </location>
</feature>
<evidence type="ECO:0000256" key="4">
    <source>
        <dbReference type="SAM" id="Phobius"/>
    </source>
</evidence>
<evidence type="ECO:0000259" key="5">
    <source>
        <dbReference type="PROSITE" id="PS50850"/>
    </source>
</evidence>
<reference evidence="6 7" key="1">
    <citation type="submission" date="2024-07" db="EMBL/GenBank/DDBJ databases">
        <title>Novosphingobium kalidii RD2P27.</title>
        <authorList>
            <person name="Sun J.-Q."/>
        </authorList>
    </citation>
    <scope>NUCLEOTIDE SEQUENCE [LARGE SCALE GENOMIC DNA]</scope>
    <source>
        <strain evidence="6 7">RD2P27</strain>
    </source>
</reference>
<evidence type="ECO:0000313" key="7">
    <source>
        <dbReference type="Proteomes" id="UP001548713"/>
    </source>
</evidence>